<evidence type="ECO:0000256" key="1">
    <source>
        <dbReference type="ARBA" id="ARBA00004496"/>
    </source>
</evidence>
<evidence type="ECO:0000256" key="6">
    <source>
        <dbReference type="ARBA" id="ARBA00022871"/>
    </source>
</evidence>
<feature type="domain" description="RRM" evidence="9">
    <location>
        <begin position="20"/>
        <end position="98"/>
    </location>
</feature>
<keyword evidence="11" id="KW-1185">Reference proteome</keyword>
<evidence type="ECO:0000256" key="2">
    <source>
        <dbReference type="ARBA" id="ARBA00022473"/>
    </source>
</evidence>
<comment type="subcellular location">
    <subcellularLocation>
        <location evidence="1">Cytoplasm</location>
    </subcellularLocation>
</comment>
<dbReference type="Proteomes" id="UP000597762">
    <property type="component" value="Unassembled WGS sequence"/>
</dbReference>
<keyword evidence="7 8" id="KW-0694">RNA-binding</keyword>
<keyword evidence="2" id="KW-0217">Developmental protein</keyword>
<dbReference type="AlphaFoldDB" id="A0A812CAU0"/>
<keyword evidence="4" id="KW-0221">Differentiation</keyword>
<keyword evidence="5" id="KW-0810">Translation regulation</keyword>
<evidence type="ECO:0000256" key="7">
    <source>
        <dbReference type="ARBA" id="ARBA00022884"/>
    </source>
</evidence>
<dbReference type="InterPro" id="IPR035979">
    <property type="entry name" value="RBD_domain_sf"/>
</dbReference>
<dbReference type="PROSITE" id="PS50102">
    <property type="entry name" value="RRM"/>
    <property type="match status" value="1"/>
</dbReference>
<dbReference type="SUPFAM" id="SSF54928">
    <property type="entry name" value="RNA-binding domain, RBD"/>
    <property type="match status" value="1"/>
</dbReference>
<dbReference type="EMBL" id="CAHIKZ030001359">
    <property type="protein sequence ID" value="CAE1261243.1"/>
    <property type="molecule type" value="Genomic_DNA"/>
</dbReference>
<dbReference type="GO" id="GO:0051321">
    <property type="term" value="P:meiotic cell cycle"/>
    <property type="evidence" value="ECO:0007669"/>
    <property type="project" value="UniProtKB-ARBA"/>
</dbReference>
<dbReference type="PANTHER" id="PTHR11176">
    <property type="entry name" value="BOULE-RELATED"/>
    <property type="match status" value="1"/>
</dbReference>
<evidence type="ECO:0000256" key="8">
    <source>
        <dbReference type="PROSITE-ProRule" id="PRU00176"/>
    </source>
</evidence>
<reference evidence="10" key="1">
    <citation type="submission" date="2021-01" db="EMBL/GenBank/DDBJ databases">
        <authorList>
            <person name="Li R."/>
            <person name="Bekaert M."/>
        </authorList>
    </citation>
    <scope>NUCLEOTIDE SEQUENCE</scope>
    <source>
        <strain evidence="10">Farmed</strain>
    </source>
</reference>
<dbReference type="GO" id="GO:0005737">
    <property type="term" value="C:cytoplasm"/>
    <property type="evidence" value="ECO:0007669"/>
    <property type="project" value="UniProtKB-SubCell"/>
</dbReference>
<dbReference type="GO" id="GO:0007283">
    <property type="term" value="P:spermatogenesis"/>
    <property type="evidence" value="ECO:0007669"/>
    <property type="project" value="UniProtKB-KW"/>
</dbReference>
<evidence type="ECO:0000313" key="11">
    <source>
        <dbReference type="Proteomes" id="UP000597762"/>
    </source>
</evidence>
<dbReference type="GO" id="GO:0070935">
    <property type="term" value="P:3'-UTR-mediated mRNA stabilization"/>
    <property type="evidence" value="ECO:0007669"/>
    <property type="project" value="TreeGrafter"/>
</dbReference>
<dbReference type="GO" id="GO:0003730">
    <property type="term" value="F:mRNA 3'-UTR binding"/>
    <property type="evidence" value="ECO:0007669"/>
    <property type="project" value="TreeGrafter"/>
</dbReference>
<evidence type="ECO:0000256" key="5">
    <source>
        <dbReference type="ARBA" id="ARBA00022845"/>
    </source>
</evidence>
<dbReference type="PANTHER" id="PTHR11176:SF57">
    <property type="entry name" value="PROTEIN BOULE"/>
    <property type="match status" value="1"/>
</dbReference>
<comment type="caution">
    <text evidence="10">The sequence shown here is derived from an EMBL/GenBank/DDBJ whole genome shotgun (WGS) entry which is preliminary data.</text>
</comment>
<evidence type="ECO:0000256" key="3">
    <source>
        <dbReference type="ARBA" id="ARBA00022490"/>
    </source>
</evidence>
<dbReference type="Gene3D" id="3.30.70.330">
    <property type="match status" value="1"/>
</dbReference>
<dbReference type="FunFam" id="3.30.70.330:FF:000167">
    <property type="entry name" value="protein boule-like isoform X1"/>
    <property type="match status" value="1"/>
</dbReference>
<dbReference type="GO" id="GO:0030154">
    <property type="term" value="P:cell differentiation"/>
    <property type="evidence" value="ECO:0007669"/>
    <property type="project" value="UniProtKB-KW"/>
</dbReference>
<proteinExistence type="predicted"/>
<keyword evidence="3" id="KW-0963">Cytoplasm</keyword>
<evidence type="ECO:0000256" key="4">
    <source>
        <dbReference type="ARBA" id="ARBA00022782"/>
    </source>
</evidence>
<gene>
    <name evidence="10" type="ORF">SPHA_32619</name>
</gene>
<accession>A0A812CAU0</accession>
<dbReference type="InterPro" id="IPR000504">
    <property type="entry name" value="RRM_dom"/>
</dbReference>
<dbReference type="GO" id="GO:0008494">
    <property type="term" value="F:translation activator activity"/>
    <property type="evidence" value="ECO:0007669"/>
    <property type="project" value="TreeGrafter"/>
</dbReference>
<name>A0A812CAU0_ACAPH</name>
<sequence length="347" mass="37650">MASSCGTVTTGAQFGTYIPQRIFVGGIPRDTTETELKSFFTTYGTVKDSKIITDKGGASRGYAFITFEKQEDAERLVSKDSEPIYFRNRRLNIGPAVKRHITPQTTIPADSNDPTPMYFGNGLGYAYQNGMTLLHPAGDDNYGLTAHAQNSSYSTGTVVLPQPQAAAAYLRPAAYSYPLGATQWLPAGHWGLSSSAATQFVSANPTYYYTNYPSVQYAPEVFYAPSSAHPYSLESSPYMENFQVESSASDNLDAASSNSAELSNEFLQPQSPPVQGKATLIAYPRCPPTMALSTHHHYQNMFVKQPKKSVAVVPSAPQTILQKSFSDSVDIGNMLLTPPPTPSTTTK</sequence>
<dbReference type="InterPro" id="IPR012677">
    <property type="entry name" value="Nucleotide-bd_a/b_plait_sf"/>
</dbReference>
<dbReference type="GO" id="GO:0045948">
    <property type="term" value="P:positive regulation of translational initiation"/>
    <property type="evidence" value="ECO:0007669"/>
    <property type="project" value="TreeGrafter"/>
</dbReference>
<organism evidence="10 11">
    <name type="scientific">Acanthosepion pharaonis</name>
    <name type="common">Pharaoh cuttlefish</name>
    <name type="synonym">Sepia pharaonis</name>
    <dbReference type="NCBI Taxonomy" id="158019"/>
    <lineage>
        <taxon>Eukaryota</taxon>
        <taxon>Metazoa</taxon>
        <taxon>Spiralia</taxon>
        <taxon>Lophotrochozoa</taxon>
        <taxon>Mollusca</taxon>
        <taxon>Cephalopoda</taxon>
        <taxon>Coleoidea</taxon>
        <taxon>Decapodiformes</taxon>
        <taxon>Sepiida</taxon>
        <taxon>Sepiina</taxon>
        <taxon>Sepiidae</taxon>
        <taxon>Acanthosepion</taxon>
    </lineage>
</organism>
<dbReference type="Pfam" id="PF00076">
    <property type="entry name" value="RRM_1"/>
    <property type="match status" value="1"/>
</dbReference>
<keyword evidence="6" id="KW-0744">Spermatogenesis</keyword>
<dbReference type="CDD" id="cd12412">
    <property type="entry name" value="RRM_DAZL_BOULE"/>
    <property type="match status" value="1"/>
</dbReference>
<dbReference type="OrthoDB" id="762982at2759"/>
<evidence type="ECO:0000313" key="10">
    <source>
        <dbReference type="EMBL" id="CAE1261243.1"/>
    </source>
</evidence>
<evidence type="ECO:0000259" key="9">
    <source>
        <dbReference type="PROSITE" id="PS50102"/>
    </source>
</evidence>
<dbReference type="SMART" id="SM00360">
    <property type="entry name" value="RRM"/>
    <property type="match status" value="1"/>
</dbReference>
<dbReference type="InterPro" id="IPR034988">
    <property type="entry name" value="DAZ_BOULE_RRM"/>
</dbReference>
<protein>
    <recommendedName>
        <fullName evidence="9">RRM domain-containing protein</fullName>
    </recommendedName>
</protein>